<evidence type="ECO:0000313" key="3">
    <source>
        <dbReference type="Proteomes" id="UP000278673"/>
    </source>
</evidence>
<dbReference type="AlphaFoldDB" id="A0A3M2LLM1"/>
<proteinExistence type="inferred from homology"/>
<comment type="caution">
    <text evidence="2">The sequence shown here is derived from an EMBL/GenBank/DDBJ whole genome shotgun (WGS) entry which is preliminary data.</text>
</comment>
<dbReference type="EMBL" id="RFFJ01000093">
    <property type="protein sequence ID" value="RMI38334.1"/>
    <property type="molecule type" value="Genomic_DNA"/>
</dbReference>
<reference evidence="2 3" key="1">
    <citation type="submission" date="2018-10" db="EMBL/GenBank/DDBJ databases">
        <title>Isolation, diversity and antifungal activity of actinobacteria from wheat.</title>
        <authorList>
            <person name="Han C."/>
        </authorList>
    </citation>
    <scope>NUCLEOTIDE SEQUENCE [LARGE SCALE GENOMIC DNA]</scope>
    <source>
        <strain evidence="2 3">NEAU-YY642</strain>
    </source>
</reference>
<name>A0A3M2LLM1_9ACTN</name>
<sequence length="342" mass="33962">MTHHHEAVGPVLALDIGGTKLAAGVVGPDGETLSFARCPTGVQDGPDAVLKRLFDLGHAVLGTAGVDAGRLLGTGIGCGGPLDATTGVLLAPPHLPGWTNVPVVQRAADAFGLPAVLDNDGTAGAAGEWRFGVGRGSRDLIYLTVSTGIGGGLVIDGRTYRGAAGNGGEPGHVTVRAADARRCHSCGRIGCLEAYASGTSIAERAVAAVASATAAGRETALAGREPLTAADVSAEARAGDPVAVEVWDETVEILAGGLTSLVNAFEPELVVLGGGVTRAGELLMAPLRERVAAQAMGPAASAVRLITATGGDQAGVLGAAAIAFERLHRPAAAGRAGRATPP</sequence>
<evidence type="ECO:0000313" key="2">
    <source>
        <dbReference type="EMBL" id="RMI38334.1"/>
    </source>
</evidence>
<dbReference type="Pfam" id="PF00480">
    <property type="entry name" value="ROK"/>
    <property type="match status" value="1"/>
</dbReference>
<organism evidence="2 3">
    <name type="scientific">Streptomyces triticirhizae</name>
    <dbReference type="NCBI Taxonomy" id="2483353"/>
    <lineage>
        <taxon>Bacteria</taxon>
        <taxon>Bacillati</taxon>
        <taxon>Actinomycetota</taxon>
        <taxon>Actinomycetes</taxon>
        <taxon>Kitasatosporales</taxon>
        <taxon>Streptomycetaceae</taxon>
        <taxon>Streptomyces</taxon>
    </lineage>
</organism>
<dbReference type="PANTHER" id="PTHR18964:SF149">
    <property type="entry name" value="BIFUNCTIONAL UDP-N-ACETYLGLUCOSAMINE 2-EPIMERASE_N-ACETYLMANNOSAMINE KINASE"/>
    <property type="match status" value="1"/>
</dbReference>
<dbReference type="InterPro" id="IPR043129">
    <property type="entry name" value="ATPase_NBD"/>
</dbReference>
<evidence type="ECO:0000256" key="1">
    <source>
        <dbReference type="ARBA" id="ARBA00006479"/>
    </source>
</evidence>
<protein>
    <submittedName>
        <fullName evidence="2">ROK family protein</fullName>
    </submittedName>
</protein>
<dbReference type="PROSITE" id="PS01125">
    <property type="entry name" value="ROK"/>
    <property type="match status" value="1"/>
</dbReference>
<dbReference type="RefSeq" id="WP_122184751.1">
    <property type="nucleotide sequence ID" value="NZ_RFFJ01000093.1"/>
</dbReference>
<keyword evidence="3" id="KW-1185">Reference proteome</keyword>
<gene>
    <name evidence="2" type="ORF">EBN88_17065</name>
</gene>
<comment type="similarity">
    <text evidence="1">Belongs to the ROK (NagC/XylR) family.</text>
</comment>
<dbReference type="InterPro" id="IPR049874">
    <property type="entry name" value="ROK_cs"/>
</dbReference>
<dbReference type="InterPro" id="IPR000600">
    <property type="entry name" value="ROK"/>
</dbReference>
<dbReference type="PANTHER" id="PTHR18964">
    <property type="entry name" value="ROK (REPRESSOR, ORF, KINASE) FAMILY"/>
    <property type="match status" value="1"/>
</dbReference>
<dbReference type="Gene3D" id="3.30.420.40">
    <property type="match status" value="2"/>
</dbReference>
<dbReference type="Proteomes" id="UP000278673">
    <property type="component" value="Unassembled WGS sequence"/>
</dbReference>
<dbReference type="SUPFAM" id="SSF53067">
    <property type="entry name" value="Actin-like ATPase domain"/>
    <property type="match status" value="1"/>
</dbReference>
<accession>A0A3M2LLM1</accession>